<evidence type="ECO:0000313" key="3">
    <source>
        <dbReference type="Proteomes" id="UP001244011"/>
    </source>
</evidence>
<keyword evidence="1" id="KW-0812">Transmembrane</keyword>
<dbReference type="Proteomes" id="UP001244011">
    <property type="component" value="Unassembled WGS sequence"/>
</dbReference>
<keyword evidence="3" id="KW-1185">Reference proteome</keyword>
<dbReference type="EMBL" id="MU839013">
    <property type="protein sequence ID" value="KAK1766063.1"/>
    <property type="molecule type" value="Genomic_DNA"/>
</dbReference>
<dbReference type="Gene3D" id="1.20.58.340">
    <property type="entry name" value="Magnesium transport protein CorA, transmembrane region"/>
    <property type="match status" value="1"/>
</dbReference>
<keyword evidence="1" id="KW-1133">Transmembrane helix</keyword>
<sequence>MGSPSLKTSYCEWLAPEGPYRELARSLSAADPRLQHRDFESEKREIVWPSGKPRALILHQQNDGGFTEPSTYTDAEALRQILQNRQTPTPRCRTVVILEGLSPDFIEVLGVYYNIHPTMFVEHERSHHSKVLPRLEPTSLLALPASGCTRDYVGLNYVELVRLPQLGEGQFNVHCTATYRHVGVTRTYGEFHDVGMARRKCTVWHRQHAEVDSWDCLILCDPPIESIRIFDGGIQEQVSMPQPSFPCGYLDFTPLEHQMERKSGPPRTSMAADLTFYLRSVAPLLDLRNPACVTMLAAKIAASHFLMHAGYLREIMSAVESKASNLAHLAGFHIAEAEAQWSDAQTLCRRMHEYIGYLEANMLQLRIPFAEPDTSRVVGWDDVSADFQYLALRFRDLRLRAEMISHSRAGLASIAGNRQGFREQQLALQAAERSIREARSARALTFVGLVFIPLAYTASLFSMADPYAPGKEGFWVYFAISVPLIIFVISAYYLLNLGYSLDGSTWSAENVWRRIASGAFEHLSKTSLDKKLP</sequence>
<dbReference type="GeneID" id="85308720"/>
<keyword evidence="1" id="KW-0472">Membrane</keyword>
<dbReference type="AlphaFoldDB" id="A0AAJ0FK59"/>
<comment type="caution">
    <text evidence="2">The sequence shown here is derived from an EMBL/GenBank/DDBJ whole genome shotgun (WGS) entry which is preliminary data.</text>
</comment>
<accession>A0AAJ0FK59</accession>
<dbReference type="RefSeq" id="XP_060282276.1">
    <property type="nucleotide sequence ID" value="XM_060425533.1"/>
</dbReference>
<evidence type="ECO:0000256" key="1">
    <source>
        <dbReference type="SAM" id="Phobius"/>
    </source>
</evidence>
<proteinExistence type="predicted"/>
<organism evidence="2 3">
    <name type="scientific">Phialemonium atrogriseum</name>
    <dbReference type="NCBI Taxonomy" id="1093897"/>
    <lineage>
        <taxon>Eukaryota</taxon>
        <taxon>Fungi</taxon>
        <taxon>Dikarya</taxon>
        <taxon>Ascomycota</taxon>
        <taxon>Pezizomycotina</taxon>
        <taxon>Sordariomycetes</taxon>
        <taxon>Sordariomycetidae</taxon>
        <taxon>Cephalothecales</taxon>
        <taxon>Cephalothecaceae</taxon>
        <taxon>Phialemonium</taxon>
    </lineage>
</organism>
<feature type="transmembrane region" description="Helical" evidence="1">
    <location>
        <begin position="443"/>
        <end position="462"/>
    </location>
</feature>
<reference evidence="2" key="1">
    <citation type="submission" date="2023-06" db="EMBL/GenBank/DDBJ databases">
        <title>Genome-scale phylogeny and comparative genomics of the fungal order Sordariales.</title>
        <authorList>
            <consortium name="Lawrence Berkeley National Laboratory"/>
            <person name="Hensen N."/>
            <person name="Bonometti L."/>
            <person name="Westerberg I."/>
            <person name="Brannstrom I.O."/>
            <person name="Guillou S."/>
            <person name="Cros-Aarteil S."/>
            <person name="Calhoun S."/>
            <person name="Haridas S."/>
            <person name="Kuo A."/>
            <person name="Mondo S."/>
            <person name="Pangilinan J."/>
            <person name="Riley R."/>
            <person name="Labutti K."/>
            <person name="Andreopoulos B."/>
            <person name="Lipzen A."/>
            <person name="Chen C."/>
            <person name="Yanf M."/>
            <person name="Daum C."/>
            <person name="Ng V."/>
            <person name="Clum A."/>
            <person name="Steindorff A."/>
            <person name="Ohm R."/>
            <person name="Martin F."/>
            <person name="Silar P."/>
            <person name="Natvig D."/>
            <person name="Lalanne C."/>
            <person name="Gautier V."/>
            <person name="Ament-Velasquez S.L."/>
            <person name="Kruys A."/>
            <person name="Hutchinson M.I."/>
            <person name="Powell A.J."/>
            <person name="Barry K."/>
            <person name="Miller A.N."/>
            <person name="Grigoriev I.V."/>
            <person name="Debuchy R."/>
            <person name="Gladieux P."/>
            <person name="Thoren M.H."/>
            <person name="Johannesson H."/>
        </authorList>
    </citation>
    <scope>NUCLEOTIDE SEQUENCE</scope>
    <source>
        <strain evidence="2">8032-3</strain>
    </source>
</reference>
<protein>
    <submittedName>
        <fullName evidence="2">Uncharacterized protein</fullName>
    </submittedName>
</protein>
<name>A0AAJ0FK59_9PEZI</name>
<evidence type="ECO:0000313" key="2">
    <source>
        <dbReference type="EMBL" id="KAK1766063.1"/>
    </source>
</evidence>
<gene>
    <name evidence="2" type="ORF">QBC33DRAFT_494715</name>
</gene>
<feature type="transmembrane region" description="Helical" evidence="1">
    <location>
        <begin position="474"/>
        <end position="495"/>
    </location>
</feature>